<keyword evidence="3" id="KW-0732">Signal</keyword>
<sequence>MAPSHSFILFLSFVLSPFVKAAPWIVTDTYEQEVNTDYYSELVTEINQITPTATLPAEALSTITSTNTVYDYTVVEKLYPTGYGEERGLYDGYQNVVESDGTYHSTIYKVNLTFSAPTACSTQWTTTTAVQVRPPYGIATLLPKDHVTTSTSIDNSQPFQPYTYIYEVVFVEPTQIPSKTLDSLSYYHTPTSRYIGTGCQYTGVSSDYSGNSGYYTGLSDGPETTQYTGGTSGSDGSSNSGYYYGYGDDDENWFTSKWGSGLGISYLAIVLICALGWIGIVFILGMIEAWVRFRRLMTGWQTRRGLPLFWSFLLLPLSLFCLFCFRKGYRARSKEDAEVLKQRWDAMGFWTKIRLFFAWGFRFKYPTVLGPAPATVKANKRPVESGPRLLDVTPPGTGALPAGHGEEAGPVRYA</sequence>
<dbReference type="VEuPathDB" id="FungiDB:PEXP_046260"/>
<dbReference type="RefSeq" id="XP_016592887.1">
    <property type="nucleotide sequence ID" value="XM_016742447.1"/>
</dbReference>
<name>A0A0A2ILP8_PENEN</name>
<keyword evidence="2" id="KW-0472">Membrane</keyword>
<feature type="transmembrane region" description="Helical" evidence="2">
    <location>
        <begin position="264"/>
        <end position="287"/>
    </location>
</feature>
<feature type="compositionally biased region" description="Basic and acidic residues" evidence="1">
    <location>
        <begin position="404"/>
        <end position="414"/>
    </location>
</feature>
<dbReference type="OrthoDB" id="3795566at2759"/>
<keyword evidence="2" id="KW-0812">Transmembrane</keyword>
<dbReference type="EMBL" id="JQFZ01000380">
    <property type="protein sequence ID" value="KGO49474.1"/>
    <property type="molecule type" value="Genomic_DNA"/>
</dbReference>
<keyword evidence="5" id="KW-1185">Reference proteome</keyword>
<dbReference type="GeneID" id="27677866"/>
<evidence type="ECO:0000256" key="3">
    <source>
        <dbReference type="SAM" id="SignalP"/>
    </source>
</evidence>
<dbReference type="PhylomeDB" id="A0A0A2ILP8"/>
<organism evidence="4 5">
    <name type="scientific">Penicillium expansum</name>
    <name type="common">Blue mold rot fungus</name>
    <dbReference type="NCBI Taxonomy" id="27334"/>
    <lineage>
        <taxon>Eukaryota</taxon>
        <taxon>Fungi</taxon>
        <taxon>Dikarya</taxon>
        <taxon>Ascomycota</taxon>
        <taxon>Pezizomycotina</taxon>
        <taxon>Eurotiomycetes</taxon>
        <taxon>Eurotiomycetidae</taxon>
        <taxon>Eurotiales</taxon>
        <taxon>Aspergillaceae</taxon>
        <taxon>Penicillium</taxon>
    </lineage>
</organism>
<evidence type="ECO:0000313" key="4">
    <source>
        <dbReference type="EMBL" id="KGO49474.1"/>
    </source>
</evidence>
<evidence type="ECO:0000256" key="2">
    <source>
        <dbReference type="SAM" id="Phobius"/>
    </source>
</evidence>
<evidence type="ECO:0000256" key="1">
    <source>
        <dbReference type="SAM" id="MobiDB-lite"/>
    </source>
</evidence>
<accession>A0A0A2ILP8</accession>
<feature type="signal peptide" evidence="3">
    <location>
        <begin position="1"/>
        <end position="21"/>
    </location>
</feature>
<gene>
    <name evidence="4" type="ORF">PEX2_051720</name>
</gene>
<feature type="chain" id="PRO_5009752430" evidence="3">
    <location>
        <begin position="22"/>
        <end position="414"/>
    </location>
</feature>
<protein>
    <submittedName>
        <fullName evidence="4">Uncharacterized protein</fullName>
    </submittedName>
</protein>
<evidence type="ECO:0000313" key="5">
    <source>
        <dbReference type="Proteomes" id="UP000030143"/>
    </source>
</evidence>
<feature type="transmembrane region" description="Helical" evidence="2">
    <location>
        <begin position="308"/>
        <end position="329"/>
    </location>
</feature>
<proteinExistence type="predicted"/>
<dbReference type="Proteomes" id="UP000030143">
    <property type="component" value="Unassembled WGS sequence"/>
</dbReference>
<dbReference type="STRING" id="27334.A0A0A2ILP8"/>
<feature type="region of interest" description="Disordered" evidence="1">
    <location>
        <begin position="378"/>
        <end position="414"/>
    </location>
</feature>
<dbReference type="AlphaFoldDB" id="A0A0A2ILP8"/>
<keyword evidence="2" id="KW-1133">Transmembrane helix</keyword>
<dbReference type="HOGENOM" id="CLU_658853_0_0_1"/>
<comment type="caution">
    <text evidence="4">The sequence shown here is derived from an EMBL/GenBank/DDBJ whole genome shotgun (WGS) entry which is preliminary data.</text>
</comment>
<reference evidence="4 5" key="1">
    <citation type="journal article" date="2015" name="Mol. Plant Microbe Interact.">
        <title>Genome, transcriptome, and functional analyses of Penicillium expansum provide new insights into secondary metabolism and pathogenicity.</title>
        <authorList>
            <person name="Ballester A.R."/>
            <person name="Marcet-Houben M."/>
            <person name="Levin E."/>
            <person name="Sela N."/>
            <person name="Selma-Lazaro C."/>
            <person name="Carmona L."/>
            <person name="Wisniewski M."/>
            <person name="Droby S."/>
            <person name="Gonzalez-Candelas L."/>
            <person name="Gabaldon T."/>
        </authorList>
    </citation>
    <scope>NUCLEOTIDE SEQUENCE [LARGE SCALE GENOMIC DNA]</scope>
    <source>
        <strain evidence="4 5">MD-8</strain>
    </source>
</reference>